<feature type="compositionally biased region" description="Polar residues" evidence="1">
    <location>
        <begin position="106"/>
        <end position="116"/>
    </location>
</feature>
<feature type="region of interest" description="Disordered" evidence="1">
    <location>
        <begin position="96"/>
        <end position="116"/>
    </location>
</feature>
<evidence type="ECO:0000313" key="2">
    <source>
        <dbReference type="EMBL" id="KAF1982668.1"/>
    </source>
</evidence>
<name>A0A6G1GPK3_9PEZI</name>
<reference evidence="2" key="1">
    <citation type="journal article" date="2020" name="Stud. Mycol.">
        <title>101 Dothideomycetes genomes: a test case for predicting lifestyles and emergence of pathogens.</title>
        <authorList>
            <person name="Haridas S."/>
            <person name="Albert R."/>
            <person name="Binder M."/>
            <person name="Bloem J."/>
            <person name="Labutti K."/>
            <person name="Salamov A."/>
            <person name="Andreopoulos B."/>
            <person name="Baker S."/>
            <person name="Barry K."/>
            <person name="Bills G."/>
            <person name="Bluhm B."/>
            <person name="Cannon C."/>
            <person name="Castanera R."/>
            <person name="Culley D."/>
            <person name="Daum C."/>
            <person name="Ezra D."/>
            <person name="Gonzalez J."/>
            <person name="Henrissat B."/>
            <person name="Kuo A."/>
            <person name="Liang C."/>
            <person name="Lipzen A."/>
            <person name="Lutzoni F."/>
            <person name="Magnuson J."/>
            <person name="Mondo S."/>
            <person name="Nolan M."/>
            <person name="Ohm R."/>
            <person name="Pangilinan J."/>
            <person name="Park H.-J."/>
            <person name="Ramirez L."/>
            <person name="Alfaro M."/>
            <person name="Sun H."/>
            <person name="Tritt A."/>
            <person name="Yoshinaga Y."/>
            <person name="Zwiers L.-H."/>
            <person name="Turgeon B."/>
            <person name="Goodwin S."/>
            <person name="Spatafora J."/>
            <person name="Crous P."/>
            <person name="Grigoriev I."/>
        </authorList>
    </citation>
    <scope>NUCLEOTIDE SEQUENCE</scope>
    <source>
        <strain evidence="2">CBS 113979</strain>
    </source>
</reference>
<dbReference type="EMBL" id="ML977182">
    <property type="protein sequence ID" value="KAF1982668.1"/>
    <property type="molecule type" value="Genomic_DNA"/>
</dbReference>
<proteinExistence type="predicted"/>
<protein>
    <submittedName>
        <fullName evidence="2">Uncharacterized protein</fullName>
    </submittedName>
</protein>
<organism evidence="2 3">
    <name type="scientific">Aulographum hederae CBS 113979</name>
    <dbReference type="NCBI Taxonomy" id="1176131"/>
    <lineage>
        <taxon>Eukaryota</taxon>
        <taxon>Fungi</taxon>
        <taxon>Dikarya</taxon>
        <taxon>Ascomycota</taxon>
        <taxon>Pezizomycotina</taxon>
        <taxon>Dothideomycetes</taxon>
        <taxon>Pleosporomycetidae</taxon>
        <taxon>Aulographales</taxon>
        <taxon>Aulographaceae</taxon>
    </lineage>
</organism>
<evidence type="ECO:0000256" key="1">
    <source>
        <dbReference type="SAM" id="MobiDB-lite"/>
    </source>
</evidence>
<accession>A0A6G1GPK3</accession>
<dbReference type="AlphaFoldDB" id="A0A6G1GPK3"/>
<evidence type="ECO:0000313" key="3">
    <source>
        <dbReference type="Proteomes" id="UP000800041"/>
    </source>
</evidence>
<gene>
    <name evidence="2" type="ORF">K402DRAFT_191994</name>
</gene>
<dbReference type="Proteomes" id="UP000800041">
    <property type="component" value="Unassembled WGS sequence"/>
</dbReference>
<sequence>MRVKVSIMYSLSISLFVDVEDDAMVRYKRGVEERRLSSLFLSLSLNLLLLCCLDKLYFELRQSIKHSQQGQFLLLLLLLYFTLPLFDPFNCSTISPTPPNHHSNRNEQQNGRSERLSASCQTLHKAPLTTCTICLVLFTPASTASSSKLVPLVLDILGAHHPTSAARNAPTAPAAASSIIRVRNAVKLRRGRRRRSSFLHTTPSTLLQTLLLFLGCRCAGKGRGLIGGFVGDGPGERGEGDV</sequence>
<keyword evidence="3" id="KW-1185">Reference proteome</keyword>